<dbReference type="EMBL" id="JAHQIW010004388">
    <property type="protein sequence ID" value="KAJ1362173.1"/>
    <property type="molecule type" value="Genomic_DNA"/>
</dbReference>
<name>A0AAD5QRP5_PARTN</name>
<accession>A0AAD5QRP5</accession>
<proteinExistence type="predicted"/>
<evidence type="ECO:0008006" key="3">
    <source>
        <dbReference type="Google" id="ProtNLM"/>
    </source>
</evidence>
<keyword evidence="2" id="KW-1185">Reference proteome</keyword>
<sequence length="126" mass="14165">MFDDVSCSRVHCRFVKDSGASTTSRSSRPVIEICQVNHLPLILTLIDYEKAFGSIEANSFLSASFDSKAVHPPYLLTLADCYENYVTKIWLIYQPVTVASHWRRLRQGSSNVKATQCCTASMKMLP</sequence>
<gene>
    <name evidence="1" type="ORF">KIN20_021609</name>
</gene>
<dbReference type="AlphaFoldDB" id="A0AAD5QRP5"/>
<organism evidence="1 2">
    <name type="scientific">Parelaphostrongylus tenuis</name>
    <name type="common">Meningeal worm</name>
    <dbReference type="NCBI Taxonomy" id="148309"/>
    <lineage>
        <taxon>Eukaryota</taxon>
        <taxon>Metazoa</taxon>
        <taxon>Ecdysozoa</taxon>
        <taxon>Nematoda</taxon>
        <taxon>Chromadorea</taxon>
        <taxon>Rhabditida</taxon>
        <taxon>Rhabditina</taxon>
        <taxon>Rhabditomorpha</taxon>
        <taxon>Strongyloidea</taxon>
        <taxon>Metastrongylidae</taxon>
        <taxon>Parelaphostrongylus</taxon>
    </lineage>
</organism>
<evidence type="ECO:0000313" key="2">
    <source>
        <dbReference type="Proteomes" id="UP001196413"/>
    </source>
</evidence>
<protein>
    <recommendedName>
        <fullName evidence="3">Reverse transcriptase domain-containing protein</fullName>
    </recommendedName>
</protein>
<dbReference type="Proteomes" id="UP001196413">
    <property type="component" value="Unassembled WGS sequence"/>
</dbReference>
<evidence type="ECO:0000313" key="1">
    <source>
        <dbReference type="EMBL" id="KAJ1362173.1"/>
    </source>
</evidence>
<reference evidence="1" key="1">
    <citation type="submission" date="2021-06" db="EMBL/GenBank/DDBJ databases">
        <title>Parelaphostrongylus tenuis whole genome reference sequence.</title>
        <authorList>
            <person name="Garwood T.J."/>
            <person name="Larsen P.A."/>
            <person name="Fountain-Jones N.M."/>
            <person name="Garbe J.R."/>
            <person name="Macchietto M.G."/>
            <person name="Kania S.A."/>
            <person name="Gerhold R.W."/>
            <person name="Richards J.E."/>
            <person name="Wolf T.M."/>
        </authorList>
    </citation>
    <scope>NUCLEOTIDE SEQUENCE</scope>
    <source>
        <strain evidence="1">MNPRO001-30</strain>
        <tissue evidence="1">Meninges</tissue>
    </source>
</reference>
<comment type="caution">
    <text evidence="1">The sequence shown here is derived from an EMBL/GenBank/DDBJ whole genome shotgun (WGS) entry which is preliminary data.</text>
</comment>